<dbReference type="GO" id="GO:0016887">
    <property type="term" value="F:ATP hydrolysis activity"/>
    <property type="evidence" value="ECO:0007669"/>
    <property type="project" value="TreeGrafter"/>
</dbReference>
<accession>A0A0F9J8B2</accession>
<dbReference type="Gene3D" id="3.40.50.300">
    <property type="entry name" value="P-loop containing nucleotide triphosphate hydrolases"/>
    <property type="match status" value="1"/>
</dbReference>
<name>A0A0F9J8B2_9ZZZZ</name>
<comment type="caution">
    <text evidence="2">The sequence shown here is derived from an EMBL/GenBank/DDBJ whole genome shotgun (WGS) entry which is preliminary data.</text>
</comment>
<evidence type="ECO:0000259" key="1">
    <source>
        <dbReference type="SMART" id="SM00490"/>
    </source>
</evidence>
<feature type="non-terminal residue" evidence="2">
    <location>
        <position position="1"/>
    </location>
</feature>
<dbReference type="GO" id="GO:0003677">
    <property type="term" value="F:DNA binding"/>
    <property type="evidence" value="ECO:0007669"/>
    <property type="project" value="TreeGrafter"/>
</dbReference>
<dbReference type="AlphaFoldDB" id="A0A0F9J8B2"/>
<dbReference type="PANTHER" id="PTHR47962">
    <property type="entry name" value="ATP-DEPENDENT HELICASE LHR-RELATED-RELATED"/>
    <property type="match status" value="1"/>
</dbReference>
<dbReference type="InterPro" id="IPR027417">
    <property type="entry name" value="P-loop_NTPase"/>
</dbReference>
<dbReference type="Pfam" id="PF00271">
    <property type="entry name" value="Helicase_C"/>
    <property type="match status" value="1"/>
</dbReference>
<reference evidence="2" key="1">
    <citation type="journal article" date="2015" name="Nature">
        <title>Complex archaea that bridge the gap between prokaryotes and eukaryotes.</title>
        <authorList>
            <person name="Spang A."/>
            <person name="Saw J.H."/>
            <person name="Jorgensen S.L."/>
            <person name="Zaremba-Niedzwiedzka K."/>
            <person name="Martijn J."/>
            <person name="Lind A.E."/>
            <person name="van Eijk R."/>
            <person name="Schleper C."/>
            <person name="Guy L."/>
            <person name="Ettema T.J."/>
        </authorList>
    </citation>
    <scope>NUCLEOTIDE SEQUENCE</scope>
</reference>
<feature type="domain" description="Helicase C-terminal" evidence="1">
    <location>
        <begin position="128"/>
        <end position="207"/>
    </location>
</feature>
<gene>
    <name evidence="2" type="ORF">LCGC14_1485140</name>
</gene>
<organism evidence="2">
    <name type="scientific">marine sediment metagenome</name>
    <dbReference type="NCBI Taxonomy" id="412755"/>
    <lineage>
        <taxon>unclassified sequences</taxon>
        <taxon>metagenomes</taxon>
        <taxon>ecological metagenomes</taxon>
    </lineage>
</organism>
<dbReference type="SUPFAM" id="SSF52540">
    <property type="entry name" value="P-loop containing nucleoside triphosphate hydrolases"/>
    <property type="match status" value="1"/>
</dbReference>
<dbReference type="InterPro" id="IPR001650">
    <property type="entry name" value="Helicase_C-like"/>
</dbReference>
<protein>
    <recommendedName>
        <fullName evidence="1">Helicase C-terminal domain-containing protein</fullName>
    </recommendedName>
</protein>
<dbReference type="SMART" id="SM00490">
    <property type="entry name" value="HELICc"/>
    <property type="match status" value="1"/>
</dbReference>
<dbReference type="EMBL" id="LAZR01010610">
    <property type="protein sequence ID" value="KKM66044.1"/>
    <property type="molecule type" value="Genomic_DNA"/>
</dbReference>
<evidence type="ECO:0000313" key="2">
    <source>
        <dbReference type="EMBL" id="KKM66044.1"/>
    </source>
</evidence>
<sequence>AAEKEIIAIPKIKIIGLNYSQAIKDLKTWHEVNTEGIQLNEHHNQTIVEYAINDMQEGRIVLIFVNTVEHTLFLDDLFKQYNTEFKVKMVHSSIGTVLQKEIKGWNKRLENLEPLKQIDHEKFLEEREIINRQLIPLHLQAKRLNVNSKKQELYKQWLADKKIQGVIATSTWREGINIPSIETIILGGGGKESQKILQEIGRGLRRAEGKKFVKIVDFFNPSHRFLIEHFGMRFMQYLDKRWEFLYD</sequence>
<proteinExistence type="predicted"/>
<dbReference type="InterPro" id="IPR052511">
    <property type="entry name" value="ATP-dep_Helicase"/>
</dbReference>